<reference evidence="2 3" key="1">
    <citation type="submission" date="2020-03" db="EMBL/GenBank/DDBJ databases">
        <title>Genomic Encyclopedia of Type Strains, Phase IV (KMG-IV): sequencing the most valuable type-strain genomes for metagenomic binning, comparative biology and taxonomic classification.</title>
        <authorList>
            <person name="Goeker M."/>
        </authorList>
    </citation>
    <scope>NUCLEOTIDE SEQUENCE [LARGE SCALE GENOMIC DNA]</scope>
    <source>
        <strain evidence="2 3">DSM 105096</strain>
    </source>
</reference>
<sequence>MKRALLSLLLPFALTPLTAQRAVDLSINTLALRYENSLTGAAEVSILPRVGIVLGVAYQGDPFDFSGNDLNGRRIRIIPEVRYYPFATENGNVTLETYLGAYGKHVLIDNRTEAGDWGNRRSKNVIGGVVGGKLLFWGKLLVEGNVGMGRIIDPVTQEFPLPLGFQIVNRSTFDLRLNFSVGYRFGSVLGRVKAKNK</sequence>
<keyword evidence="1" id="KW-0732">Signal</keyword>
<evidence type="ECO:0000256" key="1">
    <source>
        <dbReference type="SAM" id="SignalP"/>
    </source>
</evidence>
<keyword evidence="3" id="KW-1185">Reference proteome</keyword>
<organism evidence="2 3">
    <name type="scientific">Neolewinella antarctica</name>
    <dbReference type="NCBI Taxonomy" id="442734"/>
    <lineage>
        <taxon>Bacteria</taxon>
        <taxon>Pseudomonadati</taxon>
        <taxon>Bacteroidota</taxon>
        <taxon>Saprospiria</taxon>
        <taxon>Saprospirales</taxon>
        <taxon>Lewinellaceae</taxon>
        <taxon>Neolewinella</taxon>
    </lineage>
</organism>
<comment type="caution">
    <text evidence="2">The sequence shown here is derived from an EMBL/GenBank/DDBJ whole genome shotgun (WGS) entry which is preliminary data.</text>
</comment>
<dbReference type="Proteomes" id="UP000770785">
    <property type="component" value="Unassembled WGS sequence"/>
</dbReference>
<proteinExistence type="predicted"/>
<gene>
    <name evidence="2" type="ORF">GGR27_001393</name>
</gene>
<dbReference type="RefSeq" id="WP_168036663.1">
    <property type="nucleotide sequence ID" value="NZ_JAATJH010000002.1"/>
</dbReference>
<feature type="chain" id="PRO_5046835964" description="DUF3575 domain-containing protein" evidence="1">
    <location>
        <begin position="22"/>
        <end position="197"/>
    </location>
</feature>
<evidence type="ECO:0008006" key="4">
    <source>
        <dbReference type="Google" id="ProtNLM"/>
    </source>
</evidence>
<name>A0ABX0XAB3_9BACT</name>
<evidence type="ECO:0000313" key="3">
    <source>
        <dbReference type="Proteomes" id="UP000770785"/>
    </source>
</evidence>
<accession>A0ABX0XAB3</accession>
<dbReference type="EMBL" id="JAATJH010000002">
    <property type="protein sequence ID" value="NJC25894.1"/>
    <property type="molecule type" value="Genomic_DNA"/>
</dbReference>
<evidence type="ECO:0000313" key="2">
    <source>
        <dbReference type="EMBL" id="NJC25894.1"/>
    </source>
</evidence>
<protein>
    <recommendedName>
        <fullName evidence="4">DUF3575 domain-containing protein</fullName>
    </recommendedName>
</protein>
<feature type="signal peptide" evidence="1">
    <location>
        <begin position="1"/>
        <end position="21"/>
    </location>
</feature>